<proteinExistence type="predicted"/>
<keyword evidence="2" id="KW-1185">Reference proteome</keyword>
<reference evidence="1 2" key="1">
    <citation type="submission" date="2023-02" db="EMBL/GenBank/DDBJ databases">
        <title>Description and genomic characterization of Microbulbifer bruguierae sp. nov., isolated from the sediment of mangrove plant Bruguiera sexangula.</title>
        <authorList>
            <person name="Long M."/>
        </authorList>
    </citation>
    <scope>NUCLEOTIDE SEQUENCE [LARGE SCALE GENOMIC DNA]</scope>
    <source>
        <strain evidence="1 2">H12</strain>
    </source>
</reference>
<gene>
    <name evidence="1" type="ORF">PVT68_10735</name>
</gene>
<dbReference type="RefSeq" id="WP_280317911.1">
    <property type="nucleotide sequence ID" value="NZ_CP118605.1"/>
</dbReference>
<name>A0ABY8N8M4_9GAMM</name>
<accession>A0ABY8N8M4</accession>
<sequence length="120" mass="13429">MNITFALPLPSLKGRCQVAATSAKVLPNTVHTVTNVSSTKCMNQAGAREVVSRLRINHALPRAKLLKTRFRDPKAVNIAIMAFSRVRPLVDMTIRYTREHIENGINGFVYNVDHFEGVVR</sequence>
<protein>
    <submittedName>
        <fullName evidence="1">Uncharacterized protein</fullName>
    </submittedName>
</protein>
<evidence type="ECO:0000313" key="1">
    <source>
        <dbReference type="EMBL" id="WGL15246.1"/>
    </source>
</evidence>
<dbReference type="Proteomes" id="UP001236500">
    <property type="component" value="Chromosome"/>
</dbReference>
<organism evidence="1 2">
    <name type="scientific">Microbulbifer bruguierae</name>
    <dbReference type="NCBI Taxonomy" id="3029061"/>
    <lineage>
        <taxon>Bacteria</taxon>
        <taxon>Pseudomonadati</taxon>
        <taxon>Pseudomonadota</taxon>
        <taxon>Gammaproteobacteria</taxon>
        <taxon>Cellvibrionales</taxon>
        <taxon>Microbulbiferaceae</taxon>
        <taxon>Microbulbifer</taxon>
    </lineage>
</organism>
<dbReference type="EMBL" id="CP118605">
    <property type="protein sequence ID" value="WGL15246.1"/>
    <property type="molecule type" value="Genomic_DNA"/>
</dbReference>
<evidence type="ECO:0000313" key="2">
    <source>
        <dbReference type="Proteomes" id="UP001236500"/>
    </source>
</evidence>